<feature type="transmembrane region" description="Helical" evidence="6">
    <location>
        <begin position="55"/>
        <end position="78"/>
    </location>
</feature>
<accession>A0ABR4L8G6</accession>
<evidence type="ECO:0000256" key="3">
    <source>
        <dbReference type="ARBA" id="ARBA00022692"/>
    </source>
</evidence>
<organism evidence="8 9">
    <name type="scientific">Aspergillus lucknowensis</name>
    <dbReference type="NCBI Taxonomy" id="176173"/>
    <lineage>
        <taxon>Eukaryota</taxon>
        <taxon>Fungi</taxon>
        <taxon>Dikarya</taxon>
        <taxon>Ascomycota</taxon>
        <taxon>Pezizomycotina</taxon>
        <taxon>Eurotiomycetes</taxon>
        <taxon>Eurotiomycetidae</taxon>
        <taxon>Eurotiales</taxon>
        <taxon>Aspergillaceae</taxon>
        <taxon>Aspergillus</taxon>
        <taxon>Aspergillus subgen. Nidulantes</taxon>
    </lineage>
</organism>
<dbReference type="InterPro" id="IPR005828">
    <property type="entry name" value="MFS_sugar_transport-like"/>
</dbReference>
<dbReference type="InterPro" id="IPR050360">
    <property type="entry name" value="MFS_Sugar_Transporters"/>
</dbReference>
<dbReference type="Pfam" id="PF00083">
    <property type="entry name" value="Sugar_tr"/>
    <property type="match status" value="1"/>
</dbReference>
<evidence type="ECO:0000313" key="8">
    <source>
        <dbReference type="EMBL" id="KAL2860809.1"/>
    </source>
</evidence>
<evidence type="ECO:0000256" key="4">
    <source>
        <dbReference type="ARBA" id="ARBA00022989"/>
    </source>
</evidence>
<keyword evidence="5 6" id="KW-0472">Membrane</keyword>
<dbReference type="SUPFAM" id="SSF103473">
    <property type="entry name" value="MFS general substrate transporter"/>
    <property type="match status" value="1"/>
</dbReference>
<feature type="domain" description="Major facilitator superfamily (MFS) profile" evidence="7">
    <location>
        <begin position="17"/>
        <end position="118"/>
    </location>
</feature>
<dbReference type="GeneID" id="98149113"/>
<feature type="transmembrane region" description="Helical" evidence="6">
    <location>
        <begin position="85"/>
        <end position="102"/>
    </location>
</feature>
<dbReference type="InterPro" id="IPR020846">
    <property type="entry name" value="MFS_dom"/>
</dbReference>
<evidence type="ECO:0000256" key="5">
    <source>
        <dbReference type="ARBA" id="ARBA00023136"/>
    </source>
</evidence>
<reference evidence="8 9" key="1">
    <citation type="submission" date="2024-07" db="EMBL/GenBank/DDBJ databases">
        <title>Section-level genome sequencing and comparative genomics of Aspergillus sections Usti and Cavernicolus.</title>
        <authorList>
            <consortium name="Lawrence Berkeley National Laboratory"/>
            <person name="Nybo J.L."/>
            <person name="Vesth T.C."/>
            <person name="Theobald S."/>
            <person name="Frisvad J.C."/>
            <person name="Larsen T.O."/>
            <person name="Kjaerboelling I."/>
            <person name="Rothschild-Mancinelli K."/>
            <person name="Lyhne E.K."/>
            <person name="Kogle M.E."/>
            <person name="Barry K."/>
            <person name="Clum A."/>
            <person name="Na H."/>
            <person name="Ledsgaard L."/>
            <person name="Lin J."/>
            <person name="Lipzen A."/>
            <person name="Kuo A."/>
            <person name="Riley R."/>
            <person name="Mondo S."/>
            <person name="Labutti K."/>
            <person name="Haridas S."/>
            <person name="Pangalinan J."/>
            <person name="Salamov A.A."/>
            <person name="Simmons B.A."/>
            <person name="Magnuson J.K."/>
            <person name="Chen J."/>
            <person name="Drula E."/>
            <person name="Henrissat B."/>
            <person name="Wiebenga A."/>
            <person name="Lubbers R.J."/>
            <person name="Gomes A.C."/>
            <person name="Macurrencykelacurrency M.R."/>
            <person name="Stajich J."/>
            <person name="Grigoriev I.V."/>
            <person name="Mortensen U.H."/>
            <person name="De Vries R.P."/>
            <person name="Baker S.E."/>
            <person name="Andersen M.R."/>
        </authorList>
    </citation>
    <scope>NUCLEOTIDE SEQUENCE [LARGE SCALE GENOMIC DNA]</scope>
    <source>
        <strain evidence="8 9">CBS 449.75</strain>
    </source>
</reference>
<comment type="subcellular location">
    <subcellularLocation>
        <location evidence="1">Membrane</location>
        <topology evidence="1">Multi-pass membrane protein</topology>
    </subcellularLocation>
</comment>
<keyword evidence="3 6" id="KW-0812">Transmembrane</keyword>
<protein>
    <recommendedName>
        <fullName evidence="7">Major facilitator superfamily (MFS) profile domain-containing protein</fullName>
    </recommendedName>
</protein>
<dbReference type="InterPro" id="IPR036259">
    <property type="entry name" value="MFS_trans_sf"/>
</dbReference>
<evidence type="ECO:0000259" key="7">
    <source>
        <dbReference type="PROSITE" id="PS50850"/>
    </source>
</evidence>
<comment type="caution">
    <text evidence="8">The sequence shown here is derived from an EMBL/GenBank/DDBJ whole genome shotgun (WGS) entry which is preliminary data.</text>
</comment>
<dbReference type="RefSeq" id="XP_070880703.1">
    <property type="nucleotide sequence ID" value="XM_071034041.1"/>
</dbReference>
<evidence type="ECO:0000256" key="1">
    <source>
        <dbReference type="ARBA" id="ARBA00004141"/>
    </source>
</evidence>
<evidence type="ECO:0000256" key="2">
    <source>
        <dbReference type="ARBA" id="ARBA00010992"/>
    </source>
</evidence>
<dbReference type="Gene3D" id="1.20.1250.20">
    <property type="entry name" value="MFS general substrate transporter like domains"/>
    <property type="match status" value="1"/>
</dbReference>
<feature type="transmembrane region" description="Helical" evidence="6">
    <location>
        <begin position="12"/>
        <end position="30"/>
    </location>
</feature>
<comment type="similarity">
    <text evidence="2">Belongs to the major facilitator superfamily. Sugar transporter (TC 2.A.1.1) family.</text>
</comment>
<name>A0ABR4L8G6_9EURO</name>
<sequence length="118" mass="13202">MVKLNLFGTGRSLQAAIWTACGMAFILFGYDQGVFSGIVENENFLEHMSHPNDSLMGIIVSIYNLGCFTGCLINFAIADKLGRRRAMWVAMVWVIVCLAINVRQSGFSTFYTHQILEE</sequence>
<dbReference type="PANTHER" id="PTHR48022">
    <property type="entry name" value="PLASTIDIC GLUCOSE TRANSPORTER 4"/>
    <property type="match status" value="1"/>
</dbReference>
<keyword evidence="9" id="KW-1185">Reference proteome</keyword>
<dbReference type="Proteomes" id="UP001610432">
    <property type="component" value="Unassembled WGS sequence"/>
</dbReference>
<evidence type="ECO:0000313" key="9">
    <source>
        <dbReference type="Proteomes" id="UP001610432"/>
    </source>
</evidence>
<evidence type="ECO:0000256" key="6">
    <source>
        <dbReference type="SAM" id="Phobius"/>
    </source>
</evidence>
<keyword evidence="4 6" id="KW-1133">Transmembrane helix</keyword>
<gene>
    <name evidence="8" type="ORF">BJX67DRAFT_386310</name>
</gene>
<proteinExistence type="inferred from homology"/>
<dbReference type="PANTHER" id="PTHR48022:SF72">
    <property type="entry name" value="MAJOR FACILITATOR SUPERFAMILY (MFS) PROFILE DOMAIN-CONTAINING PROTEIN-RELATED"/>
    <property type="match status" value="1"/>
</dbReference>
<dbReference type="EMBL" id="JBFXLQ010000084">
    <property type="protein sequence ID" value="KAL2860809.1"/>
    <property type="molecule type" value="Genomic_DNA"/>
</dbReference>
<dbReference type="PROSITE" id="PS50850">
    <property type="entry name" value="MFS"/>
    <property type="match status" value="1"/>
</dbReference>